<evidence type="ECO:0000256" key="3">
    <source>
        <dbReference type="ARBA" id="ARBA00022741"/>
    </source>
</evidence>
<feature type="transmembrane region" description="Helical" evidence="7">
    <location>
        <begin position="49"/>
        <end position="67"/>
    </location>
</feature>
<keyword evidence="6 7" id="KW-0472">Membrane</keyword>
<dbReference type="Proteomes" id="UP000641025">
    <property type="component" value="Unassembled WGS sequence"/>
</dbReference>
<dbReference type="PROSITE" id="PS00211">
    <property type="entry name" value="ABC_TRANSPORTER_1"/>
    <property type="match status" value="1"/>
</dbReference>
<evidence type="ECO:0000259" key="8">
    <source>
        <dbReference type="PROSITE" id="PS50893"/>
    </source>
</evidence>
<dbReference type="PROSITE" id="PS50929">
    <property type="entry name" value="ABC_TM1F"/>
    <property type="match status" value="1"/>
</dbReference>
<evidence type="ECO:0000256" key="4">
    <source>
        <dbReference type="ARBA" id="ARBA00022840"/>
    </source>
</evidence>
<dbReference type="PANTHER" id="PTHR43394">
    <property type="entry name" value="ATP-DEPENDENT PERMEASE MDL1, MITOCHONDRIAL"/>
    <property type="match status" value="1"/>
</dbReference>
<gene>
    <name evidence="10" type="ORF">JFN90_00855</name>
</gene>
<keyword evidence="3" id="KW-0547">Nucleotide-binding</keyword>
<feature type="transmembrane region" description="Helical" evidence="7">
    <location>
        <begin position="7"/>
        <end position="29"/>
    </location>
</feature>
<feature type="domain" description="ABC transporter" evidence="8">
    <location>
        <begin position="326"/>
        <end position="559"/>
    </location>
</feature>
<dbReference type="Gene3D" id="1.20.1560.10">
    <property type="entry name" value="ABC transporter type 1, transmembrane domain"/>
    <property type="match status" value="1"/>
</dbReference>
<proteinExistence type="predicted"/>
<evidence type="ECO:0000256" key="2">
    <source>
        <dbReference type="ARBA" id="ARBA00022692"/>
    </source>
</evidence>
<evidence type="ECO:0000313" key="11">
    <source>
        <dbReference type="Proteomes" id="UP000641025"/>
    </source>
</evidence>
<evidence type="ECO:0000259" key="9">
    <source>
        <dbReference type="PROSITE" id="PS50929"/>
    </source>
</evidence>
<dbReference type="InterPro" id="IPR039421">
    <property type="entry name" value="Type_1_exporter"/>
</dbReference>
<dbReference type="SMART" id="SM00382">
    <property type="entry name" value="AAA"/>
    <property type="match status" value="1"/>
</dbReference>
<dbReference type="Pfam" id="PF00664">
    <property type="entry name" value="ABC_membrane"/>
    <property type="match status" value="1"/>
</dbReference>
<dbReference type="GO" id="GO:0005524">
    <property type="term" value="F:ATP binding"/>
    <property type="evidence" value="ECO:0007669"/>
    <property type="project" value="UniProtKB-KW"/>
</dbReference>
<feature type="transmembrane region" description="Helical" evidence="7">
    <location>
        <begin position="119"/>
        <end position="142"/>
    </location>
</feature>
<feature type="transmembrane region" description="Helical" evidence="7">
    <location>
        <begin position="148"/>
        <end position="167"/>
    </location>
</feature>
<dbReference type="RefSeq" id="WP_199393211.1">
    <property type="nucleotide sequence ID" value="NZ_JAEMHK010000001.1"/>
</dbReference>
<dbReference type="Pfam" id="PF00005">
    <property type="entry name" value="ABC_tran"/>
    <property type="match status" value="1"/>
</dbReference>
<reference evidence="10 11" key="1">
    <citation type="submission" date="2020-12" db="EMBL/GenBank/DDBJ databases">
        <title>Geomonas sp. Red259, isolated from paddy soil.</title>
        <authorList>
            <person name="Xu Z."/>
            <person name="Zhang Z."/>
            <person name="Masuda Y."/>
            <person name="Itoh H."/>
            <person name="Senoo K."/>
        </authorList>
    </citation>
    <scope>NUCLEOTIDE SEQUENCE [LARGE SCALE GENOMIC DNA]</scope>
    <source>
        <strain evidence="10 11">Red259</strain>
    </source>
</reference>
<feature type="domain" description="ABC transmembrane type-1" evidence="9">
    <location>
        <begin position="9"/>
        <end position="292"/>
    </location>
</feature>
<keyword evidence="5 7" id="KW-1133">Transmembrane helix</keyword>
<feature type="transmembrane region" description="Helical" evidence="7">
    <location>
        <begin position="232"/>
        <end position="252"/>
    </location>
</feature>
<evidence type="ECO:0000256" key="5">
    <source>
        <dbReference type="ARBA" id="ARBA00022989"/>
    </source>
</evidence>
<organism evidence="10 11">
    <name type="scientific">Geomonas propionica</name>
    <dbReference type="NCBI Taxonomy" id="2798582"/>
    <lineage>
        <taxon>Bacteria</taxon>
        <taxon>Pseudomonadati</taxon>
        <taxon>Thermodesulfobacteriota</taxon>
        <taxon>Desulfuromonadia</taxon>
        <taxon>Geobacterales</taxon>
        <taxon>Geobacteraceae</taxon>
        <taxon>Geomonas</taxon>
    </lineage>
</organism>
<keyword evidence="4 10" id="KW-0067">ATP-binding</keyword>
<dbReference type="SUPFAM" id="SSF90123">
    <property type="entry name" value="ABC transporter transmembrane region"/>
    <property type="match status" value="1"/>
</dbReference>
<evidence type="ECO:0000256" key="1">
    <source>
        <dbReference type="ARBA" id="ARBA00004651"/>
    </source>
</evidence>
<dbReference type="CDD" id="cd18541">
    <property type="entry name" value="ABC_6TM_TmrB_like"/>
    <property type="match status" value="1"/>
</dbReference>
<dbReference type="SUPFAM" id="SSF52540">
    <property type="entry name" value="P-loop containing nucleoside triphosphate hydrolases"/>
    <property type="match status" value="1"/>
</dbReference>
<feature type="transmembrane region" description="Helical" evidence="7">
    <location>
        <begin position="272"/>
        <end position="290"/>
    </location>
</feature>
<evidence type="ECO:0000313" key="10">
    <source>
        <dbReference type="EMBL" id="MBJ6798676.1"/>
    </source>
</evidence>
<dbReference type="Gene3D" id="3.40.50.300">
    <property type="entry name" value="P-loop containing nucleotide triphosphate hydrolases"/>
    <property type="match status" value="1"/>
</dbReference>
<accession>A0ABS0YL17</accession>
<dbReference type="InterPro" id="IPR011527">
    <property type="entry name" value="ABC1_TM_dom"/>
</dbReference>
<keyword evidence="2 7" id="KW-0812">Transmembrane</keyword>
<comment type="caution">
    <text evidence="10">The sequence shown here is derived from an EMBL/GenBank/DDBJ whole genome shotgun (WGS) entry which is preliminary data.</text>
</comment>
<dbReference type="PANTHER" id="PTHR43394:SF1">
    <property type="entry name" value="ATP-BINDING CASSETTE SUB-FAMILY B MEMBER 10, MITOCHONDRIAL"/>
    <property type="match status" value="1"/>
</dbReference>
<dbReference type="EMBL" id="JAEMHK010000001">
    <property type="protein sequence ID" value="MBJ6798676.1"/>
    <property type="molecule type" value="Genomic_DNA"/>
</dbReference>
<protein>
    <submittedName>
        <fullName evidence="10">ABC transporter ATP-binding protein</fullName>
    </submittedName>
</protein>
<name>A0ABS0YL17_9BACT</name>
<evidence type="ECO:0000256" key="6">
    <source>
        <dbReference type="ARBA" id="ARBA00023136"/>
    </source>
</evidence>
<evidence type="ECO:0000256" key="7">
    <source>
        <dbReference type="SAM" id="Phobius"/>
    </source>
</evidence>
<dbReference type="InterPro" id="IPR003439">
    <property type="entry name" value="ABC_transporter-like_ATP-bd"/>
</dbReference>
<sequence>MRTRRGAYLLGALLLVGTNLCGLAIPWLLKLAIEALQTPAKAGYTPAQYGAMIAAAAVAQGIIRVFSRTTLLNAGRRIEYELREDLYANLLTLDRTYFASWRTGDILSRLANDLSNVRMLLGFGVLSLLNTVVIYTASLILLTRISPFLTLCAVLPFPVMILIVKQMSASMFRISKRTQEALARLTTRVEENVSAAAVVRAYCREDGEIESFGAVCDSYSDASMAMAKIRGLMLPVMAATGAIGTLVILFVGGNQVIRGELTLGGFVAFNGYLAMLVWPTIMFGWILNLLQRGAASMTRLGEILNACPQVVEPEQPVDPGEIKGEIEYRNFSFSYGSAEMLRGIDLKIPKGARIGIVGVVGSGKSTLVRMIPRLFPVAEGTLFIDGIDLNRLPLKRVREAVGFVPQETFLFSRTIAENIGYGKPGATRDEIERAAKIAGLSGDLTRFPQGLDTLVGERGVTLSGGQKQRVSIARALIKEPSILILDDPLSAVDADTEEEILSALSGYYGKRTVLIVSHRLSPLRNCDRIIVLEQGSIVEQGSHAELLELAGRYAAIHREEQLKAEIERL</sequence>
<dbReference type="InterPro" id="IPR003593">
    <property type="entry name" value="AAA+_ATPase"/>
</dbReference>
<keyword evidence="11" id="KW-1185">Reference proteome</keyword>
<dbReference type="PROSITE" id="PS50893">
    <property type="entry name" value="ABC_TRANSPORTER_2"/>
    <property type="match status" value="1"/>
</dbReference>
<dbReference type="InterPro" id="IPR017871">
    <property type="entry name" value="ABC_transporter-like_CS"/>
</dbReference>
<dbReference type="InterPro" id="IPR027417">
    <property type="entry name" value="P-loop_NTPase"/>
</dbReference>
<dbReference type="InterPro" id="IPR036640">
    <property type="entry name" value="ABC1_TM_sf"/>
</dbReference>
<comment type="subcellular location">
    <subcellularLocation>
        <location evidence="1">Cell membrane</location>
        <topology evidence="1">Multi-pass membrane protein</topology>
    </subcellularLocation>
</comment>